<sequence>MGIINIQDEINNYMKEVYGATTVKSTYDPSFKVFNESVTPQFTEIPTEPVNNQLTTKRVDNTGSYPVESTVSFTWTETHTETSAVTEGVKAGTSISTKQSFKFGFVNSDVTLTVSAEYNYSTTNTTTTTETHTWSDSTKVTIPPKTYVEAAYIIQNGTYNVPVNVECDMSGTLFCRGYRDGALIAAVYVSVADLADYNPNLNLTNKGDGIAHFKGSGFIEGAQGLRSIIQVTEYPLDDNKGRSTPITYLINGSLAPNVTLKNSNIKF</sequence>
<dbReference type="SUPFAM" id="SSF56973">
    <property type="entry name" value="Aerolisin/ETX pore-forming domain"/>
    <property type="match status" value="1"/>
</dbReference>
<dbReference type="RefSeq" id="WP_044798637.1">
    <property type="nucleotide sequence ID" value="NZ_CP083130.1"/>
</dbReference>
<dbReference type="PDB" id="4RHZ">
    <property type="method" value="X-ray"/>
    <property type="resolution" value="2.35 A"/>
    <property type="chains" value="A=1-267"/>
</dbReference>
<protein>
    <submittedName>
        <fullName evidence="2">Cry23</fullName>
    </submittedName>
    <submittedName>
        <fullName evidence="1">Crystal protein</fullName>
    </submittedName>
</protein>
<feature type="binding site" evidence="3">
    <location>
        <position position="132"/>
    </location>
    <ligand>
        <name>Zn(2+)</name>
        <dbReference type="ChEBI" id="CHEBI:29105"/>
    </ligand>
</feature>
<dbReference type="Pfam" id="PF03318">
    <property type="entry name" value="ETX_MTX2"/>
    <property type="match status" value="1"/>
</dbReference>
<keyword evidence="3" id="KW-0862">Zinc</keyword>
<dbReference type="InterPro" id="IPR004991">
    <property type="entry name" value="Aerolysin-like"/>
</dbReference>
<feature type="binding site" evidence="3">
    <location>
        <position position="130"/>
    </location>
    <ligand>
        <name>Zn(2+)</name>
        <dbReference type="ChEBI" id="CHEBI:29105"/>
    </ligand>
</feature>
<gene>
    <name evidence="1" type="primary">cryET33</name>
    <name evidence="2" type="synonym">cry23</name>
</gene>
<evidence type="ECO:0000313" key="2">
    <source>
        <dbReference type="EMBL" id="AHA43420.1"/>
    </source>
</evidence>
<proteinExistence type="evidence at protein level"/>
<name>Q9KKG8_BACTU</name>
<evidence type="ECO:0007829" key="3">
    <source>
        <dbReference type="PDB" id="4RHZ"/>
    </source>
</evidence>
<dbReference type="TCDB" id="1.C.78.1.2">
    <property type="family name" value="the crystal protein (cry) family"/>
</dbReference>
<reference evidence="2" key="2">
    <citation type="submission" date="2013-08" db="EMBL/GenBank/DDBJ databases">
        <title>Operon for an Anti-Coleopteran Toxin from a Field Isolated Bacillus thuringiensis.</title>
        <authorList>
            <person name="Ben-Dov E."/>
            <person name="Khasdan V."/>
            <person name="Levitin B."/>
            <person name="Gindin G."/>
            <person name="Mendel Z."/>
            <person name="Einav M."/>
            <person name="Zaritsky A."/>
        </authorList>
    </citation>
    <scope>NUCLEOTIDE SEQUENCE</scope>
    <source>
        <strain evidence="2">K7</strain>
    </source>
</reference>
<keyword evidence="3" id="KW-0002">3D-structure</keyword>
<reference evidence="3" key="3">
    <citation type="submission" date="2014-10" db="PDB data bank">
        <title>The Associated Bacillus thuringiensis Binary Protein Complex of Cry23Aa1 and Cry37Aa1: Crystal Structure, Insecticidal Data, and Pore Formation Modeling.</title>
        <authorList>
            <person name="Rydel T.J."/>
            <person name="Sivasupramanian S."/>
            <person name="Williams J.M."/>
            <person name="Brown G.R."/>
            <person name="Fu X."/>
            <person name="Sturman E.J."/>
            <person name="Roberts J.K."/>
            <person name="Guzov V.M."/>
            <person name="Seale J.W."/>
            <person name="Moshiri F.M."/>
            <person name="Zheng M."/>
            <person name="Halls C."/>
            <person name="Evdokimov A."/>
        </authorList>
    </citation>
    <scope>X-RAY CRYSTALLOGRAPHY (2.35 ANGSTROMS) IN COMPLEX WITH ZN(2+)</scope>
</reference>
<accession>Q9KKG8</accession>
<keyword evidence="3" id="KW-0479">Metal-binding</keyword>
<dbReference type="AlphaFoldDB" id="Q9KKG8"/>
<feature type="binding site" evidence="3">
    <location>
        <position position="79"/>
    </location>
    <ligand>
        <name>Zn(2+)</name>
        <dbReference type="ChEBI" id="CHEBI:29105"/>
    </ligand>
</feature>
<dbReference type="EMBL" id="AF038048">
    <property type="protein sequence ID" value="AAF76375.1"/>
    <property type="molecule type" value="Genomic_DNA"/>
</dbReference>
<dbReference type="PDBsum" id="4RHZ"/>
<dbReference type="SMR" id="Q9KKG8"/>
<dbReference type="Gene3D" id="2.170.15.10">
    <property type="entry name" value="Proaerolysin, chain A, domain 3"/>
    <property type="match status" value="1"/>
</dbReference>
<dbReference type="PIRSF" id="PIRSF026584">
    <property type="entry name" value="Delta_tox"/>
    <property type="match status" value="1"/>
</dbReference>
<evidence type="ECO:0000313" key="1">
    <source>
        <dbReference type="EMBL" id="AAF76375.1"/>
    </source>
</evidence>
<organism evidence="1">
    <name type="scientific">Bacillus thuringiensis</name>
    <dbReference type="NCBI Taxonomy" id="1428"/>
    <lineage>
        <taxon>Bacteria</taxon>
        <taxon>Bacillati</taxon>
        <taxon>Bacillota</taxon>
        <taxon>Bacilli</taxon>
        <taxon>Bacillales</taxon>
        <taxon>Bacillaceae</taxon>
        <taxon>Bacillus</taxon>
        <taxon>Bacillus cereus group</taxon>
    </lineage>
</organism>
<dbReference type="EMBL" id="KF501394">
    <property type="protein sequence ID" value="AHA43420.1"/>
    <property type="molecule type" value="Genomic_DNA"/>
</dbReference>
<reference evidence="1" key="1">
    <citation type="submission" date="1997-12" db="EMBL/GenBank/DDBJ databases">
        <title>Bacillus thuringiensis cryET33 and cryET34 compositions and uses thereof.</title>
        <authorList>
            <person name="Donovan W.P."/>
            <person name="Donovan J.C."/>
            <person name="Slaney A.C."/>
        </authorList>
    </citation>
    <scope>NUCLEOTIDE SEQUENCE</scope>
</reference>
<dbReference type="CDD" id="cd20226">
    <property type="entry name" value="PFM_Cry51Aa-like"/>
    <property type="match status" value="1"/>
</dbReference>
<dbReference type="GO" id="GO:0046872">
    <property type="term" value="F:metal ion binding"/>
    <property type="evidence" value="ECO:0007669"/>
    <property type="project" value="UniProtKB-KW"/>
</dbReference>
<dbReference type="InterPro" id="IPR011218">
    <property type="entry name" value="Insecticidal_delta_endotoxin"/>
</dbReference>